<protein>
    <submittedName>
        <fullName evidence="1">Uncharacterized protein</fullName>
    </submittedName>
</protein>
<dbReference type="EMBL" id="GBRH01193098">
    <property type="protein sequence ID" value="JAE04798.1"/>
    <property type="molecule type" value="Transcribed_RNA"/>
</dbReference>
<sequence>MVLVTSGVTTSDLETFLLKPVNESLTGVGIDGKELDTVPSGTDGGTFGIGFCNGRIEEPVGDKTSEVFAADACTGDEADVDEEEKPGFMEYEEDCVTGAGTNAGV</sequence>
<evidence type="ECO:0000313" key="1">
    <source>
        <dbReference type="EMBL" id="JAE04798.1"/>
    </source>
</evidence>
<dbReference type="AlphaFoldDB" id="A0A0A9F948"/>
<organism evidence="1">
    <name type="scientific">Arundo donax</name>
    <name type="common">Giant reed</name>
    <name type="synonym">Donax arundinaceus</name>
    <dbReference type="NCBI Taxonomy" id="35708"/>
    <lineage>
        <taxon>Eukaryota</taxon>
        <taxon>Viridiplantae</taxon>
        <taxon>Streptophyta</taxon>
        <taxon>Embryophyta</taxon>
        <taxon>Tracheophyta</taxon>
        <taxon>Spermatophyta</taxon>
        <taxon>Magnoliopsida</taxon>
        <taxon>Liliopsida</taxon>
        <taxon>Poales</taxon>
        <taxon>Poaceae</taxon>
        <taxon>PACMAD clade</taxon>
        <taxon>Arundinoideae</taxon>
        <taxon>Arundineae</taxon>
        <taxon>Arundo</taxon>
    </lineage>
</organism>
<proteinExistence type="predicted"/>
<accession>A0A0A9F948</accession>
<name>A0A0A9F948_ARUDO</name>
<reference evidence="1" key="1">
    <citation type="submission" date="2014-09" db="EMBL/GenBank/DDBJ databases">
        <authorList>
            <person name="Magalhaes I.L.F."/>
            <person name="Oliveira U."/>
            <person name="Santos F.R."/>
            <person name="Vidigal T.H.D.A."/>
            <person name="Brescovit A.D."/>
            <person name="Santos A.J."/>
        </authorList>
    </citation>
    <scope>NUCLEOTIDE SEQUENCE</scope>
    <source>
        <tissue evidence="1">Shoot tissue taken approximately 20 cm above the soil surface</tissue>
    </source>
</reference>
<reference evidence="1" key="2">
    <citation type="journal article" date="2015" name="Data Brief">
        <title>Shoot transcriptome of the giant reed, Arundo donax.</title>
        <authorList>
            <person name="Barrero R.A."/>
            <person name="Guerrero F.D."/>
            <person name="Moolhuijzen P."/>
            <person name="Goolsby J.A."/>
            <person name="Tidwell J."/>
            <person name="Bellgard S.E."/>
            <person name="Bellgard M.I."/>
        </authorList>
    </citation>
    <scope>NUCLEOTIDE SEQUENCE</scope>
    <source>
        <tissue evidence="1">Shoot tissue taken approximately 20 cm above the soil surface</tissue>
    </source>
</reference>